<dbReference type="PANTHER" id="PTHR43479:SF11">
    <property type="entry name" value="ACREF_ENVCD OPERON REPRESSOR-RELATED"/>
    <property type="match status" value="1"/>
</dbReference>
<dbReference type="EMBL" id="DWWU01000040">
    <property type="protein sequence ID" value="HJC16111.1"/>
    <property type="molecule type" value="Genomic_DNA"/>
</dbReference>
<dbReference type="Gene3D" id="1.10.357.10">
    <property type="entry name" value="Tetracycline Repressor, domain 2"/>
    <property type="match status" value="1"/>
</dbReference>
<dbReference type="PANTHER" id="PTHR43479">
    <property type="entry name" value="ACREF/ENVCD OPERON REPRESSOR-RELATED"/>
    <property type="match status" value="1"/>
</dbReference>
<reference evidence="4" key="1">
    <citation type="journal article" date="2021" name="PeerJ">
        <title>Extensive microbial diversity within the chicken gut microbiome revealed by metagenomics and culture.</title>
        <authorList>
            <person name="Gilroy R."/>
            <person name="Ravi A."/>
            <person name="Getino M."/>
            <person name="Pursley I."/>
            <person name="Horton D.L."/>
            <person name="Alikhan N.F."/>
            <person name="Baker D."/>
            <person name="Gharbi K."/>
            <person name="Hall N."/>
            <person name="Watson M."/>
            <person name="Adriaenssens E.M."/>
            <person name="Foster-Nyarko E."/>
            <person name="Jarju S."/>
            <person name="Secka A."/>
            <person name="Antonio M."/>
            <person name="Oren A."/>
            <person name="Chaudhuri R.R."/>
            <person name="La Ragione R."/>
            <person name="Hildebrand F."/>
            <person name="Pallen M.J."/>
        </authorList>
    </citation>
    <scope>NUCLEOTIDE SEQUENCE</scope>
    <source>
        <strain evidence="4">CHK185-5351</strain>
    </source>
</reference>
<name>A0A9D2NDP4_9FIRM</name>
<comment type="caution">
    <text evidence="4">The sequence shown here is derived from an EMBL/GenBank/DDBJ whole genome shotgun (WGS) entry which is preliminary data.</text>
</comment>
<dbReference type="AlphaFoldDB" id="A0A9D2NDP4"/>
<evidence type="ECO:0000313" key="4">
    <source>
        <dbReference type="EMBL" id="HJC16111.1"/>
    </source>
</evidence>
<feature type="domain" description="HTH tetR-type" evidence="3">
    <location>
        <begin position="12"/>
        <end position="72"/>
    </location>
</feature>
<dbReference type="SUPFAM" id="SSF46689">
    <property type="entry name" value="Homeodomain-like"/>
    <property type="match status" value="1"/>
</dbReference>
<proteinExistence type="predicted"/>
<dbReference type="Proteomes" id="UP000823849">
    <property type="component" value="Unassembled WGS sequence"/>
</dbReference>
<organism evidence="4 5">
    <name type="scientific">Candidatus Fusicatenibacter intestinigallinarum</name>
    <dbReference type="NCBI Taxonomy" id="2838598"/>
    <lineage>
        <taxon>Bacteria</taxon>
        <taxon>Bacillati</taxon>
        <taxon>Bacillota</taxon>
        <taxon>Clostridia</taxon>
        <taxon>Lachnospirales</taxon>
        <taxon>Lachnospiraceae</taxon>
        <taxon>Fusicatenibacter</taxon>
    </lineage>
</organism>
<dbReference type="GO" id="GO:0003677">
    <property type="term" value="F:DNA binding"/>
    <property type="evidence" value="ECO:0007669"/>
    <property type="project" value="UniProtKB-UniRule"/>
</dbReference>
<gene>
    <name evidence="4" type="ORF">H9705_09920</name>
</gene>
<accession>A0A9D2NDP4</accession>
<keyword evidence="1 2" id="KW-0238">DNA-binding</keyword>
<dbReference type="PROSITE" id="PS50977">
    <property type="entry name" value="HTH_TETR_2"/>
    <property type="match status" value="1"/>
</dbReference>
<evidence type="ECO:0000256" key="2">
    <source>
        <dbReference type="PROSITE-ProRule" id="PRU00335"/>
    </source>
</evidence>
<dbReference type="InterPro" id="IPR050624">
    <property type="entry name" value="HTH-type_Tx_Regulator"/>
</dbReference>
<dbReference type="Pfam" id="PF00440">
    <property type="entry name" value="TetR_N"/>
    <property type="match status" value="1"/>
</dbReference>
<evidence type="ECO:0000313" key="5">
    <source>
        <dbReference type="Proteomes" id="UP000823849"/>
    </source>
</evidence>
<sequence length="196" mass="22854">MNGTKSLDRRTKYSMEAIRNALFALLEEKELSAVTVTDVCRLADVNRGTFYRYFKDVPDLFSHIEDEFIASFQEVLLSVNDMTSYYRSILLTIKENSSLIRFLLNSNSTSHIIEKLMLHHKNFLLDILNSRCPHVPRQEVEYIFEYILGGFIYYIGKWFSENMVLPLDTMERNLSLMTESILNVYANAEYRSSSSV</sequence>
<protein>
    <submittedName>
        <fullName evidence="4">TetR/AcrR family transcriptional regulator</fullName>
    </submittedName>
</protein>
<evidence type="ECO:0000256" key="1">
    <source>
        <dbReference type="ARBA" id="ARBA00023125"/>
    </source>
</evidence>
<reference evidence="4" key="2">
    <citation type="submission" date="2021-04" db="EMBL/GenBank/DDBJ databases">
        <authorList>
            <person name="Gilroy R."/>
        </authorList>
    </citation>
    <scope>NUCLEOTIDE SEQUENCE</scope>
    <source>
        <strain evidence="4">CHK185-5351</strain>
    </source>
</reference>
<dbReference type="InterPro" id="IPR009057">
    <property type="entry name" value="Homeodomain-like_sf"/>
</dbReference>
<dbReference type="InterPro" id="IPR001647">
    <property type="entry name" value="HTH_TetR"/>
</dbReference>
<dbReference type="InterPro" id="IPR039532">
    <property type="entry name" value="TetR_C_Firmicutes"/>
</dbReference>
<dbReference type="Pfam" id="PF14278">
    <property type="entry name" value="TetR_C_8"/>
    <property type="match status" value="1"/>
</dbReference>
<feature type="DNA-binding region" description="H-T-H motif" evidence="2">
    <location>
        <begin position="35"/>
        <end position="54"/>
    </location>
</feature>
<evidence type="ECO:0000259" key="3">
    <source>
        <dbReference type="PROSITE" id="PS50977"/>
    </source>
</evidence>